<dbReference type="SUPFAM" id="SSF47336">
    <property type="entry name" value="ACP-like"/>
    <property type="match status" value="1"/>
</dbReference>
<dbReference type="Proteomes" id="UP000187151">
    <property type="component" value="Unassembled WGS sequence"/>
</dbReference>
<dbReference type="Gene3D" id="3.30.559.10">
    <property type="entry name" value="Chloramphenicol acetyltransferase-like domain"/>
    <property type="match status" value="1"/>
</dbReference>
<keyword evidence="7" id="KW-1185">Reference proteome</keyword>
<gene>
    <name evidence="6" type="ORF">AVW11_30415</name>
</gene>
<feature type="compositionally biased region" description="Low complexity" evidence="4">
    <location>
        <begin position="37"/>
        <end position="63"/>
    </location>
</feature>
<dbReference type="PROSITE" id="PS00012">
    <property type="entry name" value="PHOSPHOPANTETHEINE"/>
    <property type="match status" value="1"/>
</dbReference>
<dbReference type="InterPro" id="IPR036736">
    <property type="entry name" value="ACP-like_sf"/>
</dbReference>
<comment type="caution">
    <text evidence="6">The sequence shown here is derived from an EMBL/GenBank/DDBJ whole genome shotgun (WGS) entry which is preliminary data.</text>
</comment>
<dbReference type="InterPro" id="IPR009081">
    <property type="entry name" value="PP-bd_ACP"/>
</dbReference>
<dbReference type="PROSITE" id="PS50075">
    <property type="entry name" value="CARRIER"/>
    <property type="match status" value="1"/>
</dbReference>
<dbReference type="InterPro" id="IPR023213">
    <property type="entry name" value="CAT-like_dom_sf"/>
</dbReference>
<dbReference type="Pfam" id="PF00668">
    <property type="entry name" value="Condensation"/>
    <property type="match status" value="1"/>
</dbReference>
<feature type="region of interest" description="Disordered" evidence="4">
    <location>
        <begin position="1"/>
        <end position="65"/>
    </location>
</feature>
<evidence type="ECO:0000313" key="6">
    <source>
        <dbReference type="EMBL" id="OLZ55031.1"/>
    </source>
</evidence>
<feature type="domain" description="Carrier" evidence="5">
    <location>
        <begin position="64"/>
        <end position="141"/>
    </location>
</feature>
<dbReference type="InterPro" id="IPR006162">
    <property type="entry name" value="Ppantetheine_attach_site"/>
</dbReference>
<feature type="compositionally biased region" description="Pro residues" evidence="4">
    <location>
        <begin position="10"/>
        <end position="30"/>
    </location>
</feature>
<organism evidence="6 7">
    <name type="scientific">Streptomyces amritsarensis</name>
    <dbReference type="NCBI Taxonomy" id="681158"/>
    <lineage>
        <taxon>Bacteria</taxon>
        <taxon>Bacillati</taxon>
        <taxon>Actinomycetota</taxon>
        <taxon>Actinomycetes</taxon>
        <taxon>Kitasatosporales</taxon>
        <taxon>Streptomycetaceae</taxon>
        <taxon>Streptomyces</taxon>
    </lineage>
</organism>
<evidence type="ECO:0000313" key="7">
    <source>
        <dbReference type="Proteomes" id="UP000187151"/>
    </source>
</evidence>
<evidence type="ECO:0000256" key="2">
    <source>
        <dbReference type="ARBA" id="ARBA00022450"/>
    </source>
</evidence>
<dbReference type="EMBL" id="MQUR01000104">
    <property type="protein sequence ID" value="OLZ55031.1"/>
    <property type="molecule type" value="Genomic_DNA"/>
</dbReference>
<dbReference type="Gene3D" id="1.10.1200.10">
    <property type="entry name" value="ACP-like"/>
    <property type="match status" value="1"/>
</dbReference>
<protein>
    <recommendedName>
        <fullName evidence="5">Carrier domain-containing protein</fullName>
    </recommendedName>
</protein>
<dbReference type="Pfam" id="PF00550">
    <property type="entry name" value="PP-binding"/>
    <property type="match status" value="1"/>
</dbReference>
<feature type="region of interest" description="Disordered" evidence="4">
    <location>
        <begin position="215"/>
        <end position="236"/>
    </location>
</feature>
<reference evidence="6 7" key="1">
    <citation type="submission" date="2016-01" db="EMBL/GenBank/DDBJ databases">
        <title>Streptomyces amritsarensis strain MTCC 11845 genome sequencing and assembly.</title>
        <authorList>
            <person name="Sharma D."/>
            <person name="Nair G.R."/>
            <person name="Kaur G."/>
            <person name="Manhas R.K."/>
            <person name="Mayilraj S."/>
        </authorList>
    </citation>
    <scope>NUCLEOTIDE SEQUENCE [LARGE SCALE GENOMIC DNA]</scope>
    <source>
        <strain evidence="6 7">MTCC 11845</strain>
    </source>
</reference>
<dbReference type="SUPFAM" id="SSF52777">
    <property type="entry name" value="CoA-dependent acyltransferases"/>
    <property type="match status" value="2"/>
</dbReference>
<sequence>MQPPRRPRHLPPAAPGRPRPRPVPDTPPRRVPGGGRRVTAPVRQESAPEAAAPDARPEAAAPDAPREGEIHALLAGWITEAVLDPDADLTGPLIDLGVDSLDLIRTARRIEASFGVRVQLREMFTPGLTTAALAALVAGRAALRAGAEAAPPGTAHGPVVLTPSQEQAWEEQTGERGQWNQALLFTTKPGIDPGLFAEAVRRLVAGHASLRLAVEDRPARRPRQQTAALDTDGPPGAALGAALDTVDVSELADADLSAAVALRCAVEQRSLDPGRGRVARFVRFDAGPARAGRLLIVVHQIAIDMVSWSVLLADLEEVYTALEEGRHDVWPAEGTSYPEWAQALAAHARTPEAEEQAEWWTEVVRTPAALPPDHPVADPRAVNTAATAATHREEFPAELTARLQTAARAHRAHAGDLVLHALGEVLAERLGEPAVRVDVLRHGREESVGDTHLARTTGWFTTTVPVRLDLAAATPAERLATTVGHLAALPGGGVGHGALTRHGRPRIAAALRAAPPSDVSYDFEGDDADTLPLGTLLPDVAPEPVGDITAPHWTRPHAVEVIATTEDGTLRVEWWYSTALHEEATVRTLAARHRHALITLVNALAGPGAPGAETPTR</sequence>
<dbReference type="PANTHER" id="PTHR45398:SF1">
    <property type="entry name" value="ENZYME, PUTATIVE (JCVI)-RELATED"/>
    <property type="match status" value="1"/>
</dbReference>
<keyword evidence="3" id="KW-0597">Phosphoprotein</keyword>
<evidence type="ECO:0000259" key="5">
    <source>
        <dbReference type="PROSITE" id="PS50075"/>
    </source>
</evidence>
<evidence type="ECO:0000256" key="1">
    <source>
        <dbReference type="ARBA" id="ARBA00001957"/>
    </source>
</evidence>
<name>A0ABX3FXT4_9ACTN</name>
<comment type="cofactor">
    <cofactor evidence="1">
        <name>pantetheine 4'-phosphate</name>
        <dbReference type="ChEBI" id="CHEBI:47942"/>
    </cofactor>
</comment>
<dbReference type="InterPro" id="IPR001242">
    <property type="entry name" value="Condensation_dom"/>
</dbReference>
<dbReference type="Gene3D" id="3.30.559.30">
    <property type="entry name" value="Nonribosomal peptide synthetase, condensation domain"/>
    <property type="match status" value="1"/>
</dbReference>
<accession>A0ABX3FXT4</accession>
<evidence type="ECO:0000256" key="4">
    <source>
        <dbReference type="SAM" id="MobiDB-lite"/>
    </source>
</evidence>
<evidence type="ECO:0000256" key="3">
    <source>
        <dbReference type="ARBA" id="ARBA00022553"/>
    </source>
</evidence>
<keyword evidence="2" id="KW-0596">Phosphopantetheine</keyword>
<dbReference type="PANTHER" id="PTHR45398">
    <property type="match status" value="1"/>
</dbReference>
<feature type="compositionally biased region" description="Low complexity" evidence="4">
    <location>
        <begin position="224"/>
        <end position="236"/>
    </location>
</feature>
<proteinExistence type="predicted"/>